<protein>
    <recommendedName>
        <fullName evidence="4">DUF4355 domain-containing protein</fullName>
    </recommendedName>
</protein>
<evidence type="ECO:0000313" key="3">
    <source>
        <dbReference type="Proteomes" id="UP000297861"/>
    </source>
</evidence>
<proteinExistence type="predicted"/>
<comment type="caution">
    <text evidence="2">The sequence shown here is derived from an EMBL/GenBank/DDBJ whole genome shotgun (WGS) entry which is preliminary data.</text>
</comment>
<sequence>MKEKLLALLTAKFSGVRRDGLTHLASSLALQVATEEEAQALVDKLDQTKVTDFVKEWRSGVDTEITTASKTAEEKLKEKYDFVEKGAGGNQGKTDPPKPDDLDAKLEAYFGAKVKPIQDELDAYKSKEAKATRQAQILGKAKELGIPDWRINEGFTITDDADEASISTTLSAIKQNIVTAGLEQNKGFAMSSSEAESKEAAKAWASSLPD</sequence>
<evidence type="ECO:0008006" key="4">
    <source>
        <dbReference type="Google" id="ProtNLM"/>
    </source>
</evidence>
<dbReference type="Proteomes" id="UP000297861">
    <property type="component" value="Unassembled WGS sequence"/>
</dbReference>
<gene>
    <name evidence="2" type="ORF">E2605_07595</name>
</gene>
<organism evidence="2 3">
    <name type="scientific">Dysgonomonas capnocytophagoides</name>
    <dbReference type="NCBI Taxonomy" id="45254"/>
    <lineage>
        <taxon>Bacteria</taxon>
        <taxon>Pseudomonadati</taxon>
        <taxon>Bacteroidota</taxon>
        <taxon>Bacteroidia</taxon>
        <taxon>Bacteroidales</taxon>
        <taxon>Dysgonomonadaceae</taxon>
        <taxon>Dysgonomonas</taxon>
    </lineage>
</organism>
<dbReference type="OrthoDB" id="665785at2"/>
<dbReference type="AlphaFoldDB" id="A0A4Y8L3D4"/>
<dbReference type="RefSeq" id="WP_134435996.1">
    <property type="nucleotide sequence ID" value="NZ_SOML01000004.1"/>
</dbReference>
<evidence type="ECO:0000313" key="2">
    <source>
        <dbReference type="EMBL" id="TFD96674.1"/>
    </source>
</evidence>
<keyword evidence="3" id="KW-1185">Reference proteome</keyword>
<accession>A0A4Y8L3D4</accession>
<evidence type="ECO:0000256" key="1">
    <source>
        <dbReference type="SAM" id="MobiDB-lite"/>
    </source>
</evidence>
<name>A0A4Y8L3D4_9BACT</name>
<feature type="region of interest" description="Disordered" evidence="1">
    <location>
        <begin position="188"/>
        <end position="210"/>
    </location>
</feature>
<reference evidence="2 3" key="1">
    <citation type="submission" date="2019-03" db="EMBL/GenBank/DDBJ databases">
        <title>San Antonio Military Medical Center submission to MRSN (WRAIR), pending publication.</title>
        <authorList>
            <person name="Blyth D.M."/>
            <person name="Mccarthy S.L."/>
            <person name="Schall S.E."/>
            <person name="Stam J.A."/>
            <person name="Ong A.C."/>
            <person name="Mcgann P.T."/>
        </authorList>
    </citation>
    <scope>NUCLEOTIDE SEQUENCE [LARGE SCALE GENOMIC DNA]</scope>
    <source>
        <strain evidence="2 3">MRSN571793</strain>
    </source>
</reference>
<dbReference type="EMBL" id="SOML01000004">
    <property type="protein sequence ID" value="TFD96674.1"/>
    <property type="molecule type" value="Genomic_DNA"/>
</dbReference>